<gene>
    <name evidence="3" type="ORF">A6F49_05745</name>
</gene>
<protein>
    <recommendedName>
        <fullName evidence="2">Solute-binding protein family 3/N-terminal domain-containing protein</fullName>
    </recommendedName>
</protein>
<evidence type="ECO:0000259" key="2">
    <source>
        <dbReference type="SMART" id="SM00062"/>
    </source>
</evidence>
<organism evidence="3 4">
    <name type="scientific">Enteractinococcus helveticum</name>
    <dbReference type="NCBI Taxonomy" id="1837282"/>
    <lineage>
        <taxon>Bacteria</taxon>
        <taxon>Bacillati</taxon>
        <taxon>Actinomycetota</taxon>
        <taxon>Actinomycetes</taxon>
        <taxon>Micrococcales</taxon>
        <taxon>Micrococcaceae</taxon>
    </lineage>
</organism>
<comment type="caution">
    <text evidence="3">The sequence shown here is derived from an EMBL/GenBank/DDBJ whole genome shotgun (WGS) entry which is preliminary data.</text>
</comment>
<dbReference type="AlphaFoldDB" id="A0A1B7M270"/>
<reference evidence="3 4" key="1">
    <citation type="submission" date="2016-04" db="EMBL/GenBank/DDBJ databases">
        <title>First whole genome shotgun sequence of the bacterium Enteractinococcus sp. strain UASWS1574.</title>
        <authorList>
            <person name="Crovadore J."/>
            <person name="Chablais R."/>
            <person name="Lefort F."/>
        </authorList>
    </citation>
    <scope>NUCLEOTIDE SEQUENCE [LARGE SCALE GENOMIC DNA]</scope>
    <source>
        <strain evidence="3 4">UASWS1574</strain>
    </source>
</reference>
<evidence type="ECO:0000313" key="4">
    <source>
        <dbReference type="Proteomes" id="UP000078292"/>
    </source>
</evidence>
<sequence length="312" mass="33117">MTACGDGDGDAADTAAADTMTIRMATDGTATGSAVSLGVEQGFFEEEGLNVELSASANPPAAVAALQSNELDVASIPVIPALNAQSQSINIKSIAPAAGFPDDPETAHDYDVQAVMVMPDSGIESPADLEGKNVGVPARQAIFEAFIIDAMKSEGADPDKVEWIALDFTSQIESLRTGRIDAAAVPLPFTVEAEENGATVLWRPGLEFYESGQTSTWLVSPEVQENTELVAKLQRAIRKSNEYANENTDAAIDAGSELTGIDPELLRASEQFNYFPSEVDVDALKLANDKLVDMDFINQSVNVDDFVILPTE</sequence>
<dbReference type="InterPro" id="IPR001638">
    <property type="entry name" value="Solute-binding_3/MltF_N"/>
</dbReference>
<dbReference type="Proteomes" id="UP000078292">
    <property type="component" value="Unassembled WGS sequence"/>
</dbReference>
<comment type="similarity">
    <text evidence="1">Belongs to the bacterial solute-binding protein SsuA/TauA family.</text>
</comment>
<dbReference type="PANTHER" id="PTHR30024">
    <property type="entry name" value="ALIPHATIC SULFONATES-BINDING PROTEIN-RELATED"/>
    <property type="match status" value="1"/>
</dbReference>
<dbReference type="InterPro" id="IPR015168">
    <property type="entry name" value="SsuA/THI5"/>
</dbReference>
<name>A0A1B7M270_9MICC</name>
<accession>A0A1B7M270</accession>
<feature type="domain" description="Solute-binding protein family 3/N-terminal" evidence="2">
    <location>
        <begin position="21"/>
        <end position="249"/>
    </location>
</feature>
<evidence type="ECO:0000256" key="1">
    <source>
        <dbReference type="ARBA" id="ARBA00010742"/>
    </source>
</evidence>
<dbReference type="Gene3D" id="3.40.190.10">
    <property type="entry name" value="Periplasmic binding protein-like II"/>
    <property type="match status" value="2"/>
</dbReference>
<keyword evidence="4" id="KW-1185">Reference proteome</keyword>
<dbReference type="EMBL" id="LXEY01000010">
    <property type="protein sequence ID" value="OAV62660.1"/>
    <property type="molecule type" value="Genomic_DNA"/>
</dbReference>
<proteinExistence type="inferred from homology"/>
<dbReference type="SUPFAM" id="SSF53850">
    <property type="entry name" value="Periplasmic binding protein-like II"/>
    <property type="match status" value="1"/>
</dbReference>
<evidence type="ECO:0000313" key="3">
    <source>
        <dbReference type="EMBL" id="OAV62660.1"/>
    </source>
</evidence>
<dbReference type="Pfam" id="PF09084">
    <property type="entry name" value="NMT1"/>
    <property type="match status" value="1"/>
</dbReference>
<dbReference type="SMART" id="SM00062">
    <property type="entry name" value="PBPb"/>
    <property type="match status" value="1"/>
</dbReference>
<dbReference type="STRING" id="1837282.A6F49_05745"/>